<dbReference type="HAMAP" id="MF_00223">
    <property type="entry name" value="FolE"/>
    <property type="match status" value="1"/>
</dbReference>
<protein>
    <recommendedName>
        <fullName evidence="5">GTP cyclohydrolase 1</fullName>
        <ecNumber evidence="4">3.5.4.16</ecNumber>
    </recommendedName>
    <alternativeName>
        <fullName evidence="8">GTP cyclohydrolase I</fullName>
    </alternativeName>
</protein>
<dbReference type="NCBIfam" id="NF006826">
    <property type="entry name" value="PRK09347.1-3"/>
    <property type="match status" value="1"/>
</dbReference>
<gene>
    <name evidence="10" type="ORF">MYCFIDRAFT_34779</name>
</gene>
<dbReference type="Gene3D" id="1.10.286.10">
    <property type="match status" value="1"/>
</dbReference>
<evidence type="ECO:0000256" key="5">
    <source>
        <dbReference type="ARBA" id="ARBA00017272"/>
    </source>
</evidence>
<dbReference type="PROSITE" id="PS00860">
    <property type="entry name" value="GTP_CYCLOHYDROL_1_2"/>
    <property type="match status" value="1"/>
</dbReference>
<dbReference type="PANTHER" id="PTHR11109:SF7">
    <property type="entry name" value="GTP CYCLOHYDROLASE 1"/>
    <property type="match status" value="1"/>
</dbReference>
<dbReference type="RefSeq" id="XP_007929651.1">
    <property type="nucleotide sequence ID" value="XM_007931460.1"/>
</dbReference>
<comment type="catalytic activity">
    <reaction evidence="1">
        <text>GTP + H2O = 7,8-dihydroneopterin 3'-triphosphate + formate + H(+)</text>
        <dbReference type="Rhea" id="RHEA:17473"/>
        <dbReference type="ChEBI" id="CHEBI:15377"/>
        <dbReference type="ChEBI" id="CHEBI:15378"/>
        <dbReference type="ChEBI" id="CHEBI:15740"/>
        <dbReference type="ChEBI" id="CHEBI:37565"/>
        <dbReference type="ChEBI" id="CHEBI:58462"/>
        <dbReference type="EC" id="3.5.4.16"/>
    </reaction>
</comment>
<dbReference type="GO" id="GO:0003934">
    <property type="term" value="F:GTP cyclohydrolase I activity"/>
    <property type="evidence" value="ECO:0007669"/>
    <property type="project" value="UniProtKB-EC"/>
</dbReference>
<evidence type="ECO:0000256" key="1">
    <source>
        <dbReference type="ARBA" id="ARBA00001052"/>
    </source>
</evidence>
<dbReference type="GO" id="GO:0005525">
    <property type="term" value="F:GTP binding"/>
    <property type="evidence" value="ECO:0007669"/>
    <property type="project" value="TreeGrafter"/>
</dbReference>
<dbReference type="NCBIfam" id="TIGR00063">
    <property type="entry name" value="folE"/>
    <property type="match status" value="1"/>
</dbReference>
<dbReference type="Pfam" id="PF01227">
    <property type="entry name" value="GTP_cyclohydroI"/>
    <property type="match status" value="1"/>
</dbReference>
<dbReference type="OrthoDB" id="4966at2759"/>
<dbReference type="STRING" id="383855.M3A3T9"/>
<dbReference type="eggNOG" id="KOG2698">
    <property type="taxonomic scope" value="Eukaryota"/>
</dbReference>
<dbReference type="NCBIfam" id="NF006825">
    <property type="entry name" value="PRK09347.1-2"/>
    <property type="match status" value="1"/>
</dbReference>
<dbReference type="InterPro" id="IPR043134">
    <property type="entry name" value="GTP-CH-I_N"/>
</dbReference>
<evidence type="ECO:0000259" key="9">
    <source>
        <dbReference type="Pfam" id="PF01227"/>
    </source>
</evidence>
<evidence type="ECO:0000256" key="2">
    <source>
        <dbReference type="ARBA" id="ARBA00005080"/>
    </source>
</evidence>
<organism evidence="10 11">
    <name type="scientific">Pseudocercospora fijiensis (strain CIRAD86)</name>
    <name type="common">Black leaf streak disease fungus</name>
    <name type="synonym">Mycosphaerella fijiensis</name>
    <dbReference type="NCBI Taxonomy" id="383855"/>
    <lineage>
        <taxon>Eukaryota</taxon>
        <taxon>Fungi</taxon>
        <taxon>Dikarya</taxon>
        <taxon>Ascomycota</taxon>
        <taxon>Pezizomycotina</taxon>
        <taxon>Dothideomycetes</taxon>
        <taxon>Dothideomycetidae</taxon>
        <taxon>Mycosphaerellales</taxon>
        <taxon>Mycosphaerellaceae</taxon>
        <taxon>Pseudocercospora</taxon>
    </lineage>
</organism>
<dbReference type="AlphaFoldDB" id="M3A3T9"/>
<evidence type="ECO:0000256" key="8">
    <source>
        <dbReference type="ARBA" id="ARBA00030854"/>
    </source>
</evidence>
<dbReference type="GO" id="GO:0046654">
    <property type="term" value="P:tetrahydrofolate biosynthetic process"/>
    <property type="evidence" value="ECO:0007669"/>
    <property type="project" value="InterPro"/>
</dbReference>
<evidence type="ECO:0000256" key="7">
    <source>
        <dbReference type="ARBA" id="ARBA00022909"/>
    </source>
</evidence>
<dbReference type="InterPro" id="IPR018234">
    <property type="entry name" value="GTP_CycHdrlase_I_CS"/>
</dbReference>
<evidence type="ECO:0000313" key="10">
    <source>
        <dbReference type="EMBL" id="EME79271.1"/>
    </source>
</evidence>
<dbReference type="UniPathway" id="UPA00848">
    <property type="reaction ID" value="UER00151"/>
</dbReference>
<dbReference type="PANTHER" id="PTHR11109">
    <property type="entry name" value="GTP CYCLOHYDROLASE I"/>
    <property type="match status" value="1"/>
</dbReference>
<dbReference type="Proteomes" id="UP000016932">
    <property type="component" value="Unassembled WGS sequence"/>
</dbReference>
<dbReference type="Gene3D" id="3.30.1130.10">
    <property type="match status" value="1"/>
</dbReference>
<reference evidence="10 11" key="1">
    <citation type="journal article" date="2012" name="PLoS Pathog.">
        <title>Diverse lifestyles and strategies of plant pathogenesis encoded in the genomes of eighteen Dothideomycetes fungi.</title>
        <authorList>
            <person name="Ohm R.A."/>
            <person name="Feau N."/>
            <person name="Henrissat B."/>
            <person name="Schoch C.L."/>
            <person name="Horwitz B.A."/>
            <person name="Barry K.W."/>
            <person name="Condon B.J."/>
            <person name="Copeland A.C."/>
            <person name="Dhillon B."/>
            <person name="Glaser F."/>
            <person name="Hesse C.N."/>
            <person name="Kosti I."/>
            <person name="LaButti K."/>
            <person name="Lindquist E.A."/>
            <person name="Lucas S."/>
            <person name="Salamov A.A."/>
            <person name="Bradshaw R.E."/>
            <person name="Ciuffetti L."/>
            <person name="Hamelin R.C."/>
            <person name="Kema G.H.J."/>
            <person name="Lawrence C."/>
            <person name="Scott J.A."/>
            <person name="Spatafora J.W."/>
            <person name="Turgeon B.G."/>
            <person name="de Wit P.J.G.M."/>
            <person name="Zhong S."/>
            <person name="Goodwin S.B."/>
            <person name="Grigoriev I.V."/>
        </authorList>
    </citation>
    <scope>NUCLEOTIDE SEQUENCE [LARGE SCALE GENOMIC DNA]</scope>
    <source>
        <strain evidence="10 11">CIRAD86</strain>
    </source>
</reference>
<name>M3A3T9_PSEFD</name>
<accession>M3A3T9</accession>
<evidence type="ECO:0000256" key="6">
    <source>
        <dbReference type="ARBA" id="ARBA00022801"/>
    </source>
</evidence>
<evidence type="ECO:0000313" key="11">
    <source>
        <dbReference type="Proteomes" id="UP000016932"/>
    </source>
</evidence>
<evidence type="ECO:0000256" key="4">
    <source>
        <dbReference type="ARBA" id="ARBA00012715"/>
    </source>
</evidence>
<dbReference type="VEuPathDB" id="FungiDB:MYCFIDRAFT_34779"/>
<dbReference type="HOGENOM" id="CLU_049768_3_4_1"/>
<dbReference type="FunFam" id="3.30.1130.10:FF:000001">
    <property type="entry name" value="GTP cyclohydrolase 1"/>
    <property type="match status" value="1"/>
</dbReference>
<keyword evidence="7" id="KW-0289">Folate biosynthesis</keyword>
<dbReference type="InterPro" id="IPR043133">
    <property type="entry name" value="GTP-CH-I_C/QueF"/>
</dbReference>
<dbReference type="InterPro" id="IPR001474">
    <property type="entry name" value="GTP_CycHdrlase_I"/>
</dbReference>
<keyword evidence="11" id="KW-1185">Reference proteome</keyword>
<evidence type="ECO:0000256" key="3">
    <source>
        <dbReference type="ARBA" id="ARBA00008085"/>
    </source>
</evidence>
<dbReference type="GeneID" id="19339013"/>
<keyword evidence="6" id="KW-0378">Hydrolase</keyword>
<dbReference type="InterPro" id="IPR020602">
    <property type="entry name" value="GTP_CycHdrlase_I_dom"/>
</dbReference>
<proteinExistence type="inferred from homology"/>
<dbReference type="EMBL" id="KB446562">
    <property type="protein sequence ID" value="EME79271.1"/>
    <property type="molecule type" value="Genomic_DNA"/>
</dbReference>
<dbReference type="KEGG" id="pfj:MYCFIDRAFT_34779"/>
<dbReference type="SUPFAM" id="SSF55620">
    <property type="entry name" value="Tetrahydrobiopterin biosynthesis enzymes-like"/>
    <property type="match status" value="1"/>
</dbReference>
<sequence length="202" mass="22154">MHTDGNNGSANQDLCSTPGVVAAQSRKRENSQVVAQIASAAKAILTSIGEDPEREDLRKTPERFAKAMAFFTQGYGLRPELVAPVDARSKVEGSDMMIVRDIHVASLCEHHLMPFVGTMHIGYIPKSYVLGLSKFARTVEMYARRLQVQERLTEEVASAVQAVLEPDGIIVVAECSHMSMVMRSVEQTGSTTITQCKKGVFR</sequence>
<comment type="pathway">
    <text evidence="2">Cofactor biosynthesis; 7,8-dihydroneopterin triphosphate biosynthesis; 7,8-dihydroneopterin triphosphate from GTP: step 1/1.</text>
</comment>
<dbReference type="PROSITE" id="PS00859">
    <property type="entry name" value="GTP_CYCLOHYDROL_1_1"/>
    <property type="match status" value="1"/>
</dbReference>
<dbReference type="GO" id="GO:0005737">
    <property type="term" value="C:cytoplasm"/>
    <property type="evidence" value="ECO:0007669"/>
    <property type="project" value="TreeGrafter"/>
</dbReference>
<dbReference type="GO" id="GO:0006729">
    <property type="term" value="P:tetrahydrobiopterin biosynthetic process"/>
    <property type="evidence" value="ECO:0007669"/>
    <property type="project" value="TreeGrafter"/>
</dbReference>
<dbReference type="GO" id="GO:0008270">
    <property type="term" value="F:zinc ion binding"/>
    <property type="evidence" value="ECO:0007669"/>
    <property type="project" value="TreeGrafter"/>
</dbReference>
<dbReference type="GO" id="GO:0046656">
    <property type="term" value="P:folic acid biosynthetic process"/>
    <property type="evidence" value="ECO:0007669"/>
    <property type="project" value="UniProtKB-KW"/>
</dbReference>
<dbReference type="EC" id="3.5.4.16" evidence="4"/>
<comment type="similarity">
    <text evidence="3">Belongs to the GTP cyclohydrolase I family.</text>
</comment>
<feature type="domain" description="GTP cyclohydrolase I" evidence="9">
    <location>
        <begin position="38"/>
        <end position="202"/>
    </location>
</feature>